<protein>
    <submittedName>
        <fullName evidence="6">Aste57867_24001 protein</fullName>
    </submittedName>
</protein>
<feature type="domain" description="Protein kinase" evidence="4">
    <location>
        <begin position="265"/>
        <end position="532"/>
    </location>
</feature>
<dbReference type="PROSITE" id="PS00108">
    <property type="entry name" value="PROTEIN_KINASE_ST"/>
    <property type="match status" value="1"/>
</dbReference>
<evidence type="ECO:0000256" key="1">
    <source>
        <dbReference type="SAM" id="MobiDB-lite"/>
    </source>
</evidence>
<keyword evidence="2" id="KW-0472">Membrane</keyword>
<feature type="transmembrane region" description="Helical" evidence="2">
    <location>
        <begin position="192"/>
        <end position="216"/>
    </location>
</feature>
<dbReference type="SMART" id="SM00220">
    <property type="entry name" value="S_TKc"/>
    <property type="match status" value="1"/>
</dbReference>
<dbReference type="PROSITE" id="PS50011">
    <property type="entry name" value="PROTEIN_KINASE_DOM"/>
    <property type="match status" value="1"/>
</dbReference>
<dbReference type="Gene3D" id="3.30.200.20">
    <property type="entry name" value="Phosphorylase Kinase, domain 1"/>
    <property type="match status" value="1"/>
</dbReference>
<keyword evidence="7" id="KW-1185">Reference proteome</keyword>
<name>A0A485LP86_9STRA</name>
<dbReference type="InterPro" id="IPR011009">
    <property type="entry name" value="Kinase-like_dom_sf"/>
</dbReference>
<feature type="region of interest" description="Disordered" evidence="1">
    <location>
        <begin position="28"/>
        <end position="189"/>
    </location>
</feature>
<feature type="compositionally biased region" description="Pro residues" evidence="1">
    <location>
        <begin position="31"/>
        <end position="65"/>
    </location>
</feature>
<dbReference type="InterPro" id="IPR051681">
    <property type="entry name" value="Ser/Thr_Kinases-Pseudokinases"/>
</dbReference>
<organism evidence="6 7">
    <name type="scientific">Aphanomyces stellatus</name>
    <dbReference type="NCBI Taxonomy" id="120398"/>
    <lineage>
        <taxon>Eukaryota</taxon>
        <taxon>Sar</taxon>
        <taxon>Stramenopiles</taxon>
        <taxon>Oomycota</taxon>
        <taxon>Saprolegniomycetes</taxon>
        <taxon>Saprolegniales</taxon>
        <taxon>Verrucalvaceae</taxon>
        <taxon>Aphanomyces</taxon>
    </lineage>
</organism>
<keyword evidence="2" id="KW-1133">Transmembrane helix</keyword>
<dbReference type="SUPFAM" id="SSF56112">
    <property type="entry name" value="Protein kinase-like (PK-like)"/>
    <property type="match status" value="1"/>
</dbReference>
<sequence>MFHIMRRRQTLALLVLAVLTTMCMGQSQTLPVPPTPRPPKTDPPQTPAPPPSPSPPANTPSPPTATPIVVPTTQPVNTESPPTNAPVTAKPVAVKPTAPATVKPSTATTEAPSSGATAISQTTTTAPVPPVNDTPSTTPPSPSFSQSPSDNTTTATPAAASVPGAAASSTTKSPTSTPGATGSVSDSTSAGLSMPVVVGVSSTAVVLVAGLGYWLVRRRRMHRAATTATTTDGPTSVFLSMTLSSTETGLNWKPLEPFQVPLDEIELTKSVAAGAFGEVWLGTFRGDVVAVKTCLASKASRKNLQHFIDELALMGTLASPHIVQLLGAAWFRPTDLKAVLEFMDTGDLKDHLDTTTPATFSWKNKLECALSIAKALVYLKEKQVIHRDLKSRNVLLDSEKGTKLADFGISREDSQHTMTTGVGTYRWMAPEVLTFKYYTIAVDVFSFGVLLSELDTHQIPYTDVRNDQGQPISDTAIVGMVLYNGLRPTFSGPCLPWVKELALRCMNTVADERPHPMEIAYVIAAHLRDDFA</sequence>
<gene>
    <name evidence="6" type="primary">Aste57867_24001</name>
    <name evidence="5" type="ORF">As57867_023928</name>
    <name evidence="6" type="ORF">ASTE57867_24001</name>
</gene>
<reference evidence="5" key="2">
    <citation type="submission" date="2019-06" db="EMBL/GenBank/DDBJ databases">
        <title>Genomics analysis of Aphanomyces spp. identifies a new class of oomycete effector associated with host adaptation.</title>
        <authorList>
            <person name="Gaulin E."/>
        </authorList>
    </citation>
    <scope>NUCLEOTIDE SEQUENCE</scope>
    <source>
        <strain evidence="5">CBS 578.67</strain>
    </source>
</reference>
<dbReference type="InterPro" id="IPR000719">
    <property type="entry name" value="Prot_kinase_dom"/>
</dbReference>
<dbReference type="EMBL" id="CAADRA010007363">
    <property type="protein sequence ID" value="VFU00644.1"/>
    <property type="molecule type" value="Genomic_DNA"/>
</dbReference>
<dbReference type="GO" id="GO:0005524">
    <property type="term" value="F:ATP binding"/>
    <property type="evidence" value="ECO:0007669"/>
    <property type="project" value="InterPro"/>
</dbReference>
<dbReference type="PRINTS" id="PR00109">
    <property type="entry name" value="TYRKINASE"/>
</dbReference>
<evidence type="ECO:0000256" key="3">
    <source>
        <dbReference type="SAM" id="SignalP"/>
    </source>
</evidence>
<accession>A0A485LP86</accession>
<evidence type="ECO:0000313" key="7">
    <source>
        <dbReference type="Proteomes" id="UP000332933"/>
    </source>
</evidence>
<feature type="compositionally biased region" description="Pro residues" evidence="1">
    <location>
        <begin position="127"/>
        <end position="142"/>
    </location>
</feature>
<dbReference type="InterPro" id="IPR001245">
    <property type="entry name" value="Ser-Thr/Tyr_kinase_cat_dom"/>
</dbReference>
<dbReference type="PANTHER" id="PTHR44329:SF214">
    <property type="entry name" value="PROTEIN KINASE DOMAIN-CONTAINING PROTEIN"/>
    <property type="match status" value="1"/>
</dbReference>
<feature type="compositionally biased region" description="Low complexity" evidence="1">
    <location>
        <begin position="143"/>
        <end position="183"/>
    </location>
</feature>
<dbReference type="PANTHER" id="PTHR44329">
    <property type="entry name" value="SERINE/THREONINE-PROTEIN KINASE TNNI3K-RELATED"/>
    <property type="match status" value="1"/>
</dbReference>
<dbReference type="Gene3D" id="1.10.510.10">
    <property type="entry name" value="Transferase(Phosphotransferase) domain 1"/>
    <property type="match status" value="1"/>
</dbReference>
<proteinExistence type="predicted"/>
<keyword evidence="2" id="KW-0812">Transmembrane</keyword>
<dbReference type="Pfam" id="PF07714">
    <property type="entry name" value="PK_Tyr_Ser-Thr"/>
    <property type="match status" value="1"/>
</dbReference>
<feature type="compositionally biased region" description="Low complexity" evidence="1">
    <location>
        <begin position="66"/>
        <end position="104"/>
    </location>
</feature>
<feature type="chain" id="PRO_5033437726" evidence="3">
    <location>
        <begin position="26"/>
        <end position="532"/>
    </location>
</feature>
<evidence type="ECO:0000259" key="4">
    <source>
        <dbReference type="PROSITE" id="PS50011"/>
    </source>
</evidence>
<dbReference type="GO" id="GO:0004674">
    <property type="term" value="F:protein serine/threonine kinase activity"/>
    <property type="evidence" value="ECO:0007669"/>
    <property type="project" value="TreeGrafter"/>
</dbReference>
<feature type="compositionally biased region" description="Polar residues" evidence="1">
    <location>
        <begin position="105"/>
        <end position="126"/>
    </location>
</feature>
<dbReference type="EMBL" id="VJMH01007337">
    <property type="protein sequence ID" value="KAF0683996.1"/>
    <property type="molecule type" value="Genomic_DNA"/>
</dbReference>
<dbReference type="Proteomes" id="UP000332933">
    <property type="component" value="Unassembled WGS sequence"/>
</dbReference>
<keyword evidence="3" id="KW-0732">Signal</keyword>
<dbReference type="InterPro" id="IPR008271">
    <property type="entry name" value="Ser/Thr_kinase_AS"/>
</dbReference>
<dbReference type="AlphaFoldDB" id="A0A485LP86"/>
<evidence type="ECO:0000256" key="2">
    <source>
        <dbReference type="SAM" id="Phobius"/>
    </source>
</evidence>
<evidence type="ECO:0000313" key="5">
    <source>
        <dbReference type="EMBL" id="KAF0683996.1"/>
    </source>
</evidence>
<reference evidence="6 7" key="1">
    <citation type="submission" date="2019-03" db="EMBL/GenBank/DDBJ databases">
        <authorList>
            <person name="Gaulin E."/>
            <person name="Dumas B."/>
        </authorList>
    </citation>
    <scope>NUCLEOTIDE SEQUENCE [LARGE SCALE GENOMIC DNA]</scope>
    <source>
        <strain evidence="6">CBS 568.67</strain>
    </source>
</reference>
<feature type="signal peptide" evidence="3">
    <location>
        <begin position="1"/>
        <end position="25"/>
    </location>
</feature>
<evidence type="ECO:0000313" key="6">
    <source>
        <dbReference type="EMBL" id="VFU00644.1"/>
    </source>
</evidence>